<organism evidence="1">
    <name type="scientific">Timema bartmani</name>
    <dbReference type="NCBI Taxonomy" id="61472"/>
    <lineage>
        <taxon>Eukaryota</taxon>
        <taxon>Metazoa</taxon>
        <taxon>Ecdysozoa</taxon>
        <taxon>Arthropoda</taxon>
        <taxon>Hexapoda</taxon>
        <taxon>Insecta</taxon>
        <taxon>Pterygota</taxon>
        <taxon>Neoptera</taxon>
        <taxon>Polyneoptera</taxon>
        <taxon>Phasmatodea</taxon>
        <taxon>Timematodea</taxon>
        <taxon>Timematoidea</taxon>
        <taxon>Timematidae</taxon>
        <taxon>Timema</taxon>
    </lineage>
</organism>
<gene>
    <name evidence="1" type="ORF">TBIB3V08_LOCUS9234</name>
</gene>
<dbReference type="AlphaFoldDB" id="A0A7R9I4B5"/>
<proteinExistence type="predicted"/>
<name>A0A7R9I4B5_9NEOP</name>
<reference evidence="1" key="1">
    <citation type="submission" date="2020-11" db="EMBL/GenBank/DDBJ databases">
        <authorList>
            <person name="Tran Van P."/>
        </authorList>
    </citation>
    <scope>NUCLEOTIDE SEQUENCE</scope>
</reference>
<accession>A0A7R9I4B5</accession>
<evidence type="ECO:0000313" key="1">
    <source>
        <dbReference type="EMBL" id="CAD7446914.1"/>
    </source>
</evidence>
<dbReference type="EMBL" id="OD568388">
    <property type="protein sequence ID" value="CAD7446914.1"/>
    <property type="molecule type" value="Genomic_DNA"/>
</dbReference>
<sequence>MCPLTKNPAVQGEKTCCTKTAHRNCLRDMNLNIPGVVDSSSPASRFYPSEQGSSSKEQLLTSHLYPLTSPSSLAGISGVPGSLAILITGIPETPFLG</sequence>
<protein>
    <submittedName>
        <fullName evidence="1">Uncharacterized protein</fullName>
    </submittedName>
</protein>